<keyword evidence="2" id="KW-1185">Reference proteome</keyword>
<gene>
    <name evidence="1" type="ORF">LTRI10_LOCUS46383</name>
</gene>
<proteinExistence type="predicted"/>
<dbReference type="PANTHER" id="PTHR33710:SF71">
    <property type="entry name" value="ENDONUCLEASE_EXONUCLEASE_PHOSPHATASE DOMAIN-CONTAINING PROTEIN"/>
    <property type="match status" value="1"/>
</dbReference>
<dbReference type="EMBL" id="OZ034821">
    <property type="protein sequence ID" value="CAL1406673.1"/>
    <property type="molecule type" value="Genomic_DNA"/>
</dbReference>
<dbReference type="InterPro" id="IPR036691">
    <property type="entry name" value="Endo/exonu/phosph_ase_sf"/>
</dbReference>
<dbReference type="PANTHER" id="PTHR33710">
    <property type="entry name" value="BNAC02G09200D PROTEIN"/>
    <property type="match status" value="1"/>
</dbReference>
<dbReference type="AlphaFoldDB" id="A0AAV2GA95"/>
<protein>
    <recommendedName>
        <fullName evidence="3">Endonuclease/exonuclease/phosphatase domain-containing protein</fullName>
    </recommendedName>
</protein>
<evidence type="ECO:0008006" key="3">
    <source>
        <dbReference type="Google" id="ProtNLM"/>
    </source>
</evidence>
<organism evidence="1 2">
    <name type="scientific">Linum trigynum</name>
    <dbReference type="NCBI Taxonomy" id="586398"/>
    <lineage>
        <taxon>Eukaryota</taxon>
        <taxon>Viridiplantae</taxon>
        <taxon>Streptophyta</taxon>
        <taxon>Embryophyta</taxon>
        <taxon>Tracheophyta</taxon>
        <taxon>Spermatophyta</taxon>
        <taxon>Magnoliopsida</taxon>
        <taxon>eudicotyledons</taxon>
        <taxon>Gunneridae</taxon>
        <taxon>Pentapetalae</taxon>
        <taxon>rosids</taxon>
        <taxon>fabids</taxon>
        <taxon>Malpighiales</taxon>
        <taxon>Linaceae</taxon>
        <taxon>Linum</taxon>
    </lineage>
</organism>
<sequence length="287" mass="33000">MGGRPPSFQVMESFRAFTDNAGLFDLGFKGPPYTWSNRQGLSTHILERLDRALVTDNLLSLWPLMHLTHLSDLGSDHRIILLQLIPGVGKGKPSFHFDHRWCQNNDAHAIVLGEWQVSMQGTPQFQLFSLCKAVRHRLVEWARMGTTNSARQIRELRSAIESERDTFPVNWEVIQVLETQLAAAYLQEEAYWKQKSRTNCLQVGDANTNHFHRATTQRRRQNFIEALQDEAGTRHYDEAAKGNISIRFFEKLFSSNGIPPYFLRECFGNPPEDYSCSEFLPGCSYYT</sequence>
<evidence type="ECO:0000313" key="1">
    <source>
        <dbReference type="EMBL" id="CAL1406673.1"/>
    </source>
</evidence>
<evidence type="ECO:0000313" key="2">
    <source>
        <dbReference type="Proteomes" id="UP001497516"/>
    </source>
</evidence>
<dbReference type="Proteomes" id="UP001497516">
    <property type="component" value="Chromosome 8"/>
</dbReference>
<dbReference type="SUPFAM" id="SSF56219">
    <property type="entry name" value="DNase I-like"/>
    <property type="match status" value="1"/>
</dbReference>
<name>A0AAV2GA95_9ROSI</name>
<dbReference type="Gene3D" id="3.60.10.10">
    <property type="entry name" value="Endonuclease/exonuclease/phosphatase"/>
    <property type="match status" value="1"/>
</dbReference>
<accession>A0AAV2GA95</accession>
<reference evidence="1 2" key="1">
    <citation type="submission" date="2024-04" db="EMBL/GenBank/DDBJ databases">
        <authorList>
            <person name="Fracassetti M."/>
        </authorList>
    </citation>
    <scope>NUCLEOTIDE SEQUENCE [LARGE SCALE GENOMIC DNA]</scope>
</reference>